<evidence type="ECO:0000313" key="2">
    <source>
        <dbReference type="Proteomes" id="UP000270296"/>
    </source>
</evidence>
<evidence type="ECO:0000313" key="3">
    <source>
        <dbReference type="WBParaSite" id="SBAD_0000266601-mRNA-1"/>
    </source>
</evidence>
<reference evidence="3" key="1">
    <citation type="submission" date="2016-06" db="UniProtKB">
        <authorList>
            <consortium name="WormBaseParasite"/>
        </authorList>
    </citation>
    <scope>IDENTIFICATION</scope>
</reference>
<gene>
    <name evidence="1" type="ORF">SBAD_LOCUS2542</name>
</gene>
<proteinExistence type="predicted"/>
<reference evidence="1 2" key="2">
    <citation type="submission" date="2018-11" db="EMBL/GenBank/DDBJ databases">
        <authorList>
            <consortium name="Pathogen Informatics"/>
        </authorList>
    </citation>
    <scope>NUCLEOTIDE SEQUENCE [LARGE SCALE GENOMIC DNA]</scope>
</reference>
<accession>A0A183IFZ8</accession>
<dbReference type="WBParaSite" id="SBAD_0000266601-mRNA-1">
    <property type="protein sequence ID" value="SBAD_0000266601-mRNA-1"/>
    <property type="gene ID" value="SBAD_0000266601"/>
</dbReference>
<keyword evidence="2" id="KW-1185">Reference proteome</keyword>
<organism evidence="3">
    <name type="scientific">Soboliphyme baturini</name>
    <dbReference type="NCBI Taxonomy" id="241478"/>
    <lineage>
        <taxon>Eukaryota</taxon>
        <taxon>Metazoa</taxon>
        <taxon>Ecdysozoa</taxon>
        <taxon>Nematoda</taxon>
        <taxon>Enoplea</taxon>
        <taxon>Dorylaimia</taxon>
        <taxon>Dioctophymatida</taxon>
        <taxon>Dioctophymatoidea</taxon>
        <taxon>Soboliphymatidae</taxon>
        <taxon>Soboliphyme</taxon>
    </lineage>
</organism>
<dbReference type="Proteomes" id="UP000270296">
    <property type="component" value="Unassembled WGS sequence"/>
</dbReference>
<protein>
    <submittedName>
        <fullName evidence="1 3">Uncharacterized protein</fullName>
    </submittedName>
</protein>
<name>A0A183IFZ8_9BILA</name>
<dbReference type="AlphaFoldDB" id="A0A183IFZ8"/>
<evidence type="ECO:0000313" key="1">
    <source>
        <dbReference type="EMBL" id="VDO98006.1"/>
    </source>
</evidence>
<sequence length="80" mass="8725">MTPAGRRVGPSVRHVEMAVVGTAGPSSVAVLRRLRIAQNRGFCVLRRGRRRARLCHCHQEGGCGLAKRFSTDKALEGKTN</sequence>
<dbReference type="EMBL" id="UZAM01007275">
    <property type="protein sequence ID" value="VDO98006.1"/>
    <property type="molecule type" value="Genomic_DNA"/>
</dbReference>